<reference evidence="2 3" key="1">
    <citation type="journal article" date="2019" name="Commun. Biol.">
        <title>The bagworm genome reveals a unique fibroin gene that provides high tensile strength.</title>
        <authorList>
            <person name="Kono N."/>
            <person name="Nakamura H."/>
            <person name="Ohtoshi R."/>
            <person name="Tomita M."/>
            <person name="Numata K."/>
            <person name="Arakawa K."/>
        </authorList>
    </citation>
    <scope>NUCLEOTIDE SEQUENCE [LARGE SCALE GENOMIC DNA]</scope>
</reference>
<feature type="compositionally biased region" description="Low complexity" evidence="1">
    <location>
        <begin position="12"/>
        <end position="22"/>
    </location>
</feature>
<protein>
    <submittedName>
        <fullName evidence="2">Uncharacterized protein</fullName>
    </submittedName>
</protein>
<feature type="compositionally biased region" description="Pro residues" evidence="1">
    <location>
        <begin position="1"/>
        <end position="11"/>
    </location>
</feature>
<keyword evidence="3" id="KW-1185">Reference proteome</keyword>
<dbReference type="EMBL" id="BGZK01000340">
    <property type="protein sequence ID" value="GBP37851.1"/>
    <property type="molecule type" value="Genomic_DNA"/>
</dbReference>
<accession>A0A4C1VHA1</accession>
<gene>
    <name evidence="2" type="ORF">EVAR_21386_1</name>
</gene>
<feature type="region of interest" description="Disordered" evidence="1">
    <location>
        <begin position="1"/>
        <end position="87"/>
    </location>
</feature>
<evidence type="ECO:0000256" key="1">
    <source>
        <dbReference type="SAM" id="MobiDB-lite"/>
    </source>
</evidence>
<sequence>MGAPAPRPAPPAAARAAPSGAPIESPQSPSIFGAVRAPRTSTDLRIVNGNTRDRSVDRSADASSDAADKGNAPRPPAGRATRPPARRATGRGCFSFFGVRGRRRRWRCARAPVAGATLGIKFPLSFHSRIRYPSEVRIYVVPAEVGSTALCTRRAALGAGGAGGAGRAGLKLFLFESRSRGWTRRPRLSCGGFLGVLAVVRVKAVLGGVDAPPGPVSTARARTARPAAELTIAFDVSPPWVGARRGLRLPLD</sequence>
<evidence type="ECO:0000313" key="2">
    <source>
        <dbReference type="EMBL" id="GBP37851.1"/>
    </source>
</evidence>
<feature type="compositionally biased region" description="Basic and acidic residues" evidence="1">
    <location>
        <begin position="51"/>
        <end position="60"/>
    </location>
</feature>
<proteinExistence type="predicted"/>
<dbReference type="Proteomes" id="UP000299102">
    <property type="component" value="Unassembled WGS sequence"/>
</dbReference>
<evidence type="ECO:0000313" key="3">
    <source>
        <dbReference type="Proteomes" id="UP000299102"/>
    </source>
</evidence>
<comment type="caution">
    <text evidence="2">The sequence shown here is derived from an EMBL/GenBank/DDBJ whole genome shotgun (WGS) entry which is preliminary data.</text>
</comment>
<name>A0A4C1VHA1_EUMVA</name>
<organism evidence="2 3">
    <name type="scientific">Eumeta variegata</name>
    <name type="common">Bagworm moth</name>
    <name type="synonym">Eumeta japonica</name>
    <dbReference type="NCBI Taxonomy" id="151549"/>
    <lineage>
        <taxon>Eukaryota</taxon>
        <taxon>Metazoa</taxon>
        <taxon>Ecdysozoa</taxon>
        <taxon>Arthropoda</taxon>
        <taxon>Hexapoda</taxon>
        <taxon>Insecta</taxon>
        <taxon>Pterygota</taxon>
        <taxon>Neoptera</taxon>
        <taxon>Endopterygota</taxon>
        <taxon>Lepidoptera</taxon>
        <taxon>Glossata</taxon>
        <taxon>Ditrysia</taxon>
        <taxon>Tineoidea</taxon>
        <taxon>Psychidae</taxon>
        <taxon>Oiketicinae</taxon>
        <taxon>Eumeta</taxon>
    </lineage>
</organism>
<dbReference type="AlphaFoldDB" id="A0A4C1VHA1"/>